<evidence type="ECO:0000256" key="1">
    <source>
        <dbReference type="SAM" id="MobiDB-lite"/>
    </source>
</evidence>
<reference evidence="2" key="1">
    <citation type="submission" date="2016-03" db="EMBL/GenBank/DDBJ databases">
        <title>Mechanisms controlling the formation of the plant cell surface in tip-growing cells are functionally conserved among land plants.</title>
        <authorList>
            <person name="Honkanen S."/>
            <person name="Jones V.A."/>
            <person name="Morieri G."/>
            <person name="Champion C."/>
            <person name="Hetherington A.J."/>
            <person name="Kelly S."/>
            <person name="Saint-Marcoux D."/>
            <person name="Proust H."/>
            <person name="Prescott H."/>
            <person name="Dolan L."/>
        </authorList>
    </citation>
    <scope>NUCLEOTIDE SEQUENCE [LARGE SCALE GENOMIC DNA]</scope>
    <source>
        <tissue evidence="2">Whole gametophyte</tissue>
    </source>
</reference>
<accession>A0A176WB31</accession>
<gene>
    <name evidence="2" type="ORF">AXG93_246s1050</name>
</gene>
<evidence type="ECO:0000313" key="2">
    <source>
        <dbReference type="EMBL" id="OAE30134.1"/>
    </source>
</evidence>
<feature type="region of interest" description="Disordered" evidence="1">
    <location>
        <begin position="1"/>
        <end position="52"/>
    </location>
</feature>
<dbReference type="Proteomes" id="UP000077202">
    <property type="component" value="Unassembled WGS sequence"/>
</dbReference>
<comment type="caution">
    <text evidence="2">The sequence shown here is derived from an EMBL/GenBank/DDBJ whole genome shotgun (WGS) entry which is preliminary data.</text>
</comment>
<evidence type="ECO:0000313" key="3">
    <source>
        <dbReference type="Proteomes" id="UP000077202"/>
    </source>
</evidence>
<dbReference type="AlphaFoldDB" id="A0A176WB31"/>
<protein>
    <submittedName>
        <fullName evidence="2">Uncharacterized protein</fullName>
    </submittedName>
</protein>
<keyword evidence="3" id="KW-1185">Reference proteome</keyword>
<sequence length="136" mass="14467">MGPGKKENATKLVISKAETVSQSAGATDLDIRNNSEPPPPAPNRTSQTTAMSRSGDSIRMLLMCGQSTDTAHGPRVARCGVISRVSQQLWELVYRTSTLLWPALEVGKGLGFKEQDPKQQTKFLLGAAAAGGMACH</sequence>
<name>A0A176WB31_MARPO</name>
<proteinExistence type="predicted"/>
<organism evidence="2 3">
    <name type="scientific">Marchantia polymorpha subsp. ruderalis</name>
    <dbReference type="NCBI Taxonomy" id="1480154"/>
    <lineage>
        <taxon>Eukaryota</taxon>
        <taxon>Viridiplantae</taxon>
        <taxon>Streptophyta</taxon>
        <taxon>Embryophyta</taxon>
        <taxon>Marchantiophyta</taxon>
        <taxon>Marchantiopsida</taxon>
        <taxon>Marchantiidae</taxon>
        <taxon>Marchantiales</taxon>
        <taxon>Marchantiaceae</taxon>
        <taxon>Marchantia</taxon>
    </lineage>
</organism>
<dbReference type="EMBL" id="LVLJ01001352">
    <property type="protein sequence ID" value="OAE30134.1"/>
    <property type="molecule type" value="Genomic_DNA"/>
</dbReference>
<feature type="compositionally biased region" description="Polar residues" evidence="1">
    <location>
        <begin position="43"/>
        <end position="52"/>
    </location>
</feature>